<feature type="domain" description="DUF3846" evidence="1">
    <location>
        <begin position="27"/>
        <end position="123"/>
    </location>
</feature>
<proteinExistence type="predicted"/>
<name>A0ABS5TPF1_9ACTN</name>
<evidence type="ECO:0000313" key="3">
    <source>
        <dbReference type="Proteomes" id="UP001197247"/>
    </source>
</evidence>
<evidence type="ECO:0000313" key="2">
    <source>
        <dbReference type="EMBL" id="MBT0772962.1"/>
    </source>
</evidence>
<sequence length="301" mass="32564">MLMRSRHHHGAQPDEHLITVLAVPAALDRPPAAIEIDRRNLAAFQGLVGGSVEVVTLQTPEMGLYLNEEGKNVGLPLNRRATALTWAHHPGLQRTRDHVVGDTVLVGPVGDTGYDTSVPAEIRELLTVPARVQVQIMDDETTQVWEAAGNEPDWFGGYLWGLPYVMEAAQRGEHRRLRVVPTMSTGRRQLVMALAQQTLAEHRATPESADRVRILTCPSLADLATQIRRGGIRAGAGFHHRSLVLINLARHGESWIAIQDGVVFDVPALVPLARTGGLEGLIRSILATAAGDTGPGAAPQQ</sequence>
<dbReference type="Pfam" id="PF12957">
    <property type="entry name" value="DUF3846"/>
    <property type="match status" value="1"/>
</dbReference>
<keyword evidence="3" id="KW-1185">Reference proteome</keyword>
<organism evidence="2 3">
    <name type="scientific">Kineosporia corallincola</name>
    <dbReference type="NCBI Taxonomy" id="2835133"/>
    <lineage>
        <taxon>Bacteria</taxon>
        <taxon>Bacillati</taxon>
        <taxon>Actinomycetota</taxon>
        <taxon>Actinomycetes</taxon>
        <taxon>Kineosporiales</taxon>
        <taxon>Kineosporiaceae</taxon>
        <taxon>Kineosporia</taxon>
    </lineage>
</organism>
<dbReference type="EMBL" id="JAHBAY010000014">
    <property type="protein sequence ID" value="MBT0772962.1"/>
    <property type="molecule type" value="Genomic_DNA"/>
</dbReference>
<dbReference type="Proteomes" id="UP001197247">
    <property type="component" value="Unassembled WGS sequence"/>
</dbReference>
<dbReference type="RefSeq" id="WP_214159499.1">
    <property type="nucleotide sequence ID" value="NZ_JAHBAY010000014.1"/>
</dbReference>
<protein>
    <submittedName>
        <fullName evidence="2">DUF3846 domain-containing protein</fullName>
    </submittedName>
</protein>
<reference evidence="2 3" key="1">
    <citation type="submission" date="2021-05" db="EMBL/GenBank/DDBJ databases">
        <title>Kineosporia and Streptomyces sp. nov. two new marine actinobacteria isolated from Coral.</title>
        <authorList>
            <person name="Buangrab K."/>
            <person name="Sutthacheep M."/>
            <person name="Yeemin T."/>
            <person name="Harunari E."/>
            <person name="Igarashi Y."/>
            <person name="Kanchanasin P."/>
            <person name="Tanasupawat S."/>
            <person name="Phongsopitanun W."/>
        </authorList>
    </citation>
    <scope>NUCLEOTIDE SEQUENCE [LARGE SCALE GENOMIC DNA]</scope>
    <source>
        <strain evidence="2 3">J2-2</strain>
    </source>
</reference>
<gene>
    <name evidence="2" type="ORF">KIH74_28725</name>
</gene>
<evidence type="ECO:0000259" key="1">
    <source>
        <dbReference type="Pfam" id="PF12957"/>
    </source>
</evidence>
<comment type="caution">
    <text evidence="2">The sequence shown here is derived from an EMBL/GenBank/DDBJ whole genome shotgun (WGS) entry which is preliminary data.</text>
</comment>
<accession>A0ABS5TPF1</accession>
<dbReference type="InterPro" id="IPR024559">
    <property type="entry name" value="DUF3846"/>
</dbReference>